<dbReference type="RefSeq" id="WP_149756672.1">
    <property type="nucleotide sequence ID" value="NZ_FOMS01000009.1"/>
</dbReference>
<dbReference type="AlphaFoldDB" id="A0A1I2A4W6"/>
<evidence type="ECO:0000313" key="2">
    <source>
        <dbReference type="EMBL" id="SFE39002.1"/>
    </source>
</evidence>
<accession>A0A1I2A4W6</accession>
<evidence type="ECO:0008006" key="4">
    <source>
        <dbReference type="Google" id="ProtNLM"/>
    </source>
</evidence>
<dbReference type="PROSITE" id="PS51257">
    <property type="entry name" value="PROKAR_LIPOPROTEIN"/>
    <property type="match status" value="1"/>
</dbReference>
<dbReference type="EMBL" id="FOMS01000009">
    <property type="protein sequence ID" value="SFE39002.1"/>
    <property type="molecule type" value="Genomic_DNA"/>
</dbReference>
<evidence type="ECO:0000256" key="1">
    <source>
        <dbReference type="SAM" id="MobiDB-lite"/>
    </source>
</evidence>
<name>A0A1I2A4W6_9RHOB</name>
<keyword evidence="3" id="KW-1185">Reference proteome</keyword>
<feature type="region of interest" description="Disordered" evidence="1">
    <location>
        <begin position="45"/>
        <end position="69"/>
    </location>
</feature>
<sequence>MRVWLIVGLLAATGLGACSSARDGGSNLRKLNTYSGTPEEFGIVPNKPLSEPQNFSALPQPTPGGANRADATPLQDAVAALGGDPARMAERGIPAADGALIAAAGRRGVDAAIRQDLAADDAAFRRRKSILNWRLLREDEYNRAYRSQQLDPQDWLRRVRRPGTNIRTPSAPPPER</sequence>
<feature type="region of interest" description="Disordered" evidence="1">
    <location>
        <begin position="156"/>
        <end position="176"/>
    </location>
</feature>
<gene>
    <name evidence="2" type="ORF">SAMN04515678_10993</name>
</gene>
<evidence type="ECO:0000313" key="3">
    <source>
        <dbReference type="Proteomes" id="UP000325289"/>
    </source>
</evidence>
<dbReference type="OrthoDB" id="7876689at2"/>
<proteinExistence type="predicted"/>
<protein>
    <recommendedName>
        <fullName evidence="4">Beta-barrel assembly machine subunit BamF</fullName>
    </recommendedName>
</protein>
<dbReference type="Proteomes" id="UP000325289">
    <property type="component" value="Unassembled WGS sequence"/>
</dbReference>
<reference evidence="2 3" key="1">
    <citation type="submission" date="2016-10" db="EMBL/GenBank/DDBJ databases">
        <authorList>
            <person name="Varghese N."/>
            <person name="Submissions S."/>
        </authorList>
    </citation>
    <scope>NUCLEOTIDE SEQUENCE [LARGE SCALE GENOMIC DNA]</scope>
    <source>
        <strain evidence="3">YIM D21,KCTC 23444,ACCC 10710</strain>
    </source>
</reference>
<dbReference type="Pfam" id="PF11233">
    <property type="entry name" value="DUF3035"/>
    <property type="match status" value="1"/>
</dbReference>
<organism evidence="2 3">
    <name type="scientific">Roseivivax sediminis</name>
    <dbReference type="NCBI Taxonomy" id="936889"/>
    <lineage>
        <taxon>Bacteria</taxon>
        <taxon>Pseudomonadati</taxon>
        <taxon>Pseudomonadota</taxon>
        <taxon>Alphaproteobacteria</taxon>
        <taxon>Rhodobacterales</taxon>
        <taxon>Roseobacteraceae</taxon>
        <taxon>Roseivivax</taxon>
    </lineage>
</organism>
<dbReference type="InterPro" id="IPR021395">
    <property type="entry name" value="DUF3035"/>
</dbReference>